<sequence length="546" mass="58603">MAILKNSVIVAFWTMASRGLGFARDLLIANKLGAGTASDAFFIALMLPNLLRRLFGEGAFNVAFVPILARHKAKSDAEAMAFASATLSWLLPVVTLVTILGIIFMPVLVSILASGWVGQPEKFDLAVELGRITFPYLGLITFAAFLGAVCNTFGQFAAYAMVPALLNLSILMCLFALPETLGLPPADAAALAIPLGGLAQAIYMWWAVKKLGLTLRFQWFPKHVDLKKVLIRMGPAAVGVGVLQLSLIVDNTAASYLGEGIISFLQYANRFYQLPLALIGIAVATVLLPHLSVLLGEGNKAGATKSFTDALGGCLALAMGSCVGLLLLAPEMMLTLLKHGEMTAFEAQAVAWTMMGYVIGLPAYILTKVTAPAFFAAEDPMSPVKAGAYALLLNGFLNVLIVLYAARLGYGDVAFVGIAIATALGGYLNAYLQWHWLNKKGVLAIDAPRMGRDIVKMLMVGALMGSVILLMKLALPYQVEWNLFVRLLWLGGVMLISGLVFVIGIEYSGLLNLRRLAKDMMHRKKMKIAVKDGAKKGESVDLRGDF</sequence>
<comment type="function">
    <text evidence="8 10 11">Involved in peptidoglycan biosynthesis. Transports lipid-linked peptidoglycan precursors from the inner to the outer leaflet of the cytoplasmic membrane.</text>
</comment>
<feature type="transmembrane region" description="Helical" evidence="10">
    <location>
        <begin position="156"/>
        <end position="177"/>
    </location>
</feature>
<evidence type="ECO:0000256" key="1">
    <source>
        <dbReference type="ARBA" id="ARBA00004651"/>
    </source>
</evidence>
<dbReference type="Pfam" id="PF03023">
    <property type="entry name" value="MurJ"/>
    <property type="match status" value="1"/>
</dbReference>
<dbReference type="GO" id="GO:0008360">
    <property type="term" value="P:regulation of cell shape"/>
    <property type="evidence" value="ECO:0007669"/>
    <property type="project" value="UniProtKB-UniRule"/>
</dbReference>
<protein>
    <recommendedName>
        <fullName evidence="10">Probable lipid II flippase MurJ</fullName>
    </recommendedName>
</protein>
<evidence type="ECO:0000256" key="9">
    <source>
        <dbReference type="ARBA" id="ARBA00061532"/>
    </source>
</evidence>
<keyword evidence="6 10" id="KW-1133">Transmembrane helix</keyword>
<evidence type="ECO:0000256" key="4">
    <source>
        <dbReference type="ARBA" id="ARBA00022960"/>
    </source>
</evidence>
<evidence type="ECO:0000256" key="7">
    <source>
        <dbReference type="ARBA" id="ARBA00023136"/>
    </source>
</evidence>
<comment type="pathway">
    <text evidence="10">Cell wall biogenesis; peptidoglycan biosynthesis.</text>
</comment>
<keyword evidence="5 10" id="KW-0573">Peptidoglycan synthesis</keyword>
<evidence type="ECO:0000256" key="10">
    <source>
        <dbReference type="HAMAP-Rule" id="MF_02078"/>
    </source>
</evidence>
<keyword evidence="2 10" id="KW-1003">Cell membrane</keyword>
<name>A0A6N4R6C0_BLAVI</name>
<evidence type="ECO:0000256" key="3">
    <source>
        <dbReference type="ARBA" id="ARBA00022692"/>
    </source>
</evidence>
<evidence type="ECO:0000256" key="5">
    <source>
        <dbReference type="ARBA" id="ARBA00022984"/>
    </source>
</evidence>
<evidence type="ECO:0000256" key="2">
    <source>
        <dbReference type="ARBA" id="ARBA00022475"/>
    </source>
</evidence>
<feature type="transmembrane region" description="Helical" evidence="10">
    <location>
        <begin position="229"/>
        <end position="249"/>
    </location>
</feature>
<dbReference type="GO" id="GO:0005886">
    <property type="term" value="C:plasma membrane"/>
    <property type="evidence" value="ECO:0007669"/>
    <property type="project" value="UniProtKB-SubCell"/>
</dbReference>
<evidence type="ECO:0000256" key="11">
    <source>
        <dbReference type="PIRNR" id="PIRNR002869"/>
    </source>
</evidence>
<feature type="transmembrane region" description="Helical" evidence="10">
    <location>
        <begin position="388"/>
        <end position="407"/>
    </location>
</feature>
<organism evidence="12 13">
    <name type="scientific">Blastochloris viridis</name>
    <name type="common">Rhodopseudomonas viridis</name>
    <dbReference type="NCBI Taxonomy" id="1079"/>
    <lineage>
        <taxon>Bacteria</taxon>
        <taxon>Pseudomonadati</taxon>
        <taxon>Pseudomonadota</taxon>
        <taxon>Alphaproteobacteria</taxon>
        <taxon>Hyphomicrobiales</taxon>
        <taxon>Blastochloridaceae</taxon>
        <taxon>Blastochloris</taxon>
    </lineage>
</organism>
<dbReference type="HAMAP" id="MF_02078">
    <property type="entry name" value="MurJ_MviN"/>
    <property type="match status" value="1"/>
</dbReference>
<dbReference type="GO" id="GO:0015648">
    <property type="term" value="F:lipid-linked peptidoglycan transporter activity"/>
    <property type="evidence" value="ECO:0007669"/>
    <property type="project" value="UniProtKB-UniRule"/>
</dbReference>
<feature type="transmembrane region" description="Helical" evidence="10">
    <location>
        <begin position="274"/>
        <end position="295"/>
    </location>
</feature>
<dbReference type="PANTHER" id="PTHR47019:SF1">
    <property type="entry name" value="LIPID II FLIPPASE MURJ"/>
    <property type="match status" value="1"/>
</dbReference>
<feature type="transmembrane region" description="Helical" evidence="10">
    <location>
        <begin position="413"/>
        <end position="434"/>
    </location>
</feature>
<dbReference type="InterPro" id="IPR004268">
    <property type="entry name" value="MurJ"/>
</dbReference>
<keyword evidence="10 11" id="KW-0961">Cell wall biogenesis/degradation</keyword>
<keyword evidence="4 10" id="KW-0133">Cell shape</keyword>
<reference evidence="12 13" key="1">
    <citation type="journal article" date="2017" name="Nat. Commun.">
        <title>In situ click chemistry generation of cyclooxygenase-2 inhibitors.</title>
        <authorList>
            <person name="Bhardwaj A."/>
            <person name="Kaur J."/>
            <person name="Wuest M."/>
            <person name="Wuest F."/>
        </authorList>
    </citation>
    <scope>NUCLEOTIDE SEQUENCE [LARGE SCALE GENOMIC DNA]</scope>
    <source>
        <strain evidence="12">S2_018_000_R2_106</strain>
    </source>
</reference>
<feature type="transmembrane region" description="Helical" evidence="10">
    <location>
        <begin position="487"/>
        <end position="513"/>
    </location>
</feature>
<dbReference type="GO" id="GO:0071555">
    <property type="term" value="P:cell wall organization"/>
    <property type="evidence" value="ECO:0007669"/>
    <property type="project" value="UniProtKB-UniRule"/>
</dbReference>
<keyword evidence="3 10" id="KW-0812">Transmembrane</keyword>
<dbReference type="NCBIfam" id="TIGR01695">
    <property type="entry name" value="murJ_mviN"/>
    <property type="match status" value="1"/>
</dbReference>
<dbReference type="CDD" id="cd13123">
    <property type="entry name" value="MATE_MurJ_like"/>
    <property type="match status" value="1"/>
</dbReference>
<dbReference type="AlphaFoldDB" id="A0A6N4R6C0"/>
<keyword evidence="10" id="KW-0997">Cell inner membrane</keyword>
<comment type="subcellular location">
    <subcellularLocation>
        <location evidence="10">Cell inner membrane</location>
        <topology evidence="10">Multi-pass membrane protein</topology>
    </subcellularLocation>
    <subcellularLocation>
        <location evidence="1">Cell membrane</location>
        <topology evidence="1">Multi-pass membrane protein</topology>
    </subcellularLocation>
</comment>
<feature type="transmembrane region" description="Helical" evidence="10">
    <location>
        <begin position="307"/>
        <end position="329"/>
    </location>
</feature>
<keyword evidence="10 11" id="KW-0813">Transport</keyword>
<dbReference type="InterPro" id="IPR051050">
    <property type="entry name" value="Lipid_II_flippase_MurJ/MviN"/>
</dbReference>
<dbReference type="Proteomes" id="UP000320948">
    <property type="component" value="Unassembled WGS sequence"/>
</dbReference>
<dbReference type="GO" id="GO:0009252">
    <property type="term" value="P:peptidoglycan biosynthetic process"/>
    <property type="evidence" value="ECO:0007669"/>
    <property type="project" value="UniProtKB-UniRule"/>
</dbReference>
<feature type="transmembrane region" description="Helical" evidence="10">
    <location>
        <begin position="89"/>
        <end position="112"/>
    </location>
</feature>
<dbReference type="PRINTS" id="PR01806">
    <property type="entry name" value="VIRFACTRMVIN"/>
</dbReference>
<dbReference type="UniPathway" id="UPA00219"/>
<dbReference type="EMBL" id="VAFM01000001">
    <property type="protein sequence ID" value="TKW62063.1"/>
    <property type="molecule type" value="Genomic_DNA"/>
</dbReference>
<evidence type="ECO:0000256" key="8">
    <source>
        <dbReference type="ARBA" id="ARBA00060041"/>
    </source>
</evidence>
<comment type="similarity">
    <text evidence="9 10 11">Belongs to the MurJ/MviN family.</text>
</comment>
<accession>A0A6N4R6C0</accession>
<evidence type="ECO:0000313" key="12">
    <source>
        <dbReference type="EMBL" id="TKW62063.1"/>
    </source>
</evidence>
<feature type="transmembrane region" description="Helical" evidence="10">
    <location>
        <begin position="132"/>
        <end position="149"/>
    </location>
</feature>
<feature type="transmembrane region" description="Helical" evidence="10">
    <location>
        <begin position="454"/>
        <end position="475"/>
    </location>
</feature>
<evidence type="ECO:0000256" key="6">
    <source>
        <dbReference type="ARBA" id="ARBA00022989"/>
    </source>
</evidence>
<keyword evidence="7 10" id="KW-0472">Membrane</keyword>
<comment type="caution">
    <text evidence="12">The sequence shown here is derived from an EMBL/GenBank/DDBJ whole genome shotgun (WGS) entry which is preliminary data.</text>
</comment>
<gene>
    <name evidence="10 12" type="primary">murJ</name>
    <name evidence="12" type="ORF">DI628_05445</name>
</gene>
<dbReference type="GO" id="GO:0034204">
    <property type="term" value="P:lipid translocation"/>
    <property type="evidence" value="ECO:0007669"/>
    <property type="project" value="TreeGrafter"/>
</dbReference>
<evidence type="ECO:0000313" key="13">
    <source>
        <dbReference type="Proteomes" id="UP000320948"/>
    </source>
</evidence>
<dbReference type="PANTHER" id="PTHR47019">
    <property type="entry name" value="LIPID II FLIPPASE MURJ"/>
    <property type="match status" value="1"/>
</dbReference>
<feature type="transmembrane region" description="Helical" evidence="10">
    <location>
        <begin position="189"/>
        <end position="208"/>
    </location>
</feature>
<dbReference type="PIRSF" id="PIRSF002869">
    <property type="entry name" value="MviN"/>
    <property type="match status" value="1"/>
</dbReference>
<proteinExistence type="inferred from homology"/>
<feature type="transmembrane region" description="Helical" evidence="10">
    <location>
        <begin position="349"/>
        <end position="367"/>
    </location>
</feature>